<reference evidence="2" key="2">
    <citation type="submission" date="2006-05" db="EMBL/GenBank/DDBJ databases">
        <title>Sequencing of the draft genome and assembly of Desulfuromonas acetoxidans DSM 684.</title>
        <authorList>
            <consortium name="US DOE Joint Genome Institute (JGI-PGF)"/>
            <person name="Copeland A."/>
            <person name="Lucas S."/>
            <person name="Lapidus A."/>
            <person name="Barry K."/>
            <person name="Detter J.C."/>
            <person name="Glavina del Rio T."/>
            <person name="Hammon N."/>
            <person name="Israni S."/>
            <person name="Dalin E."/>
            <person name="Tice H."/>
            <person name="Bruce D."/>
            <person name="Pitluck S."/>
            <person name="Richardson P."/>
        </authorList>
    </citation>
    <scope>NUCLEOTIDE SEQUENCE [LARGE SCALE GENOMIC DNA]</scope>
    <source>
        <strain evidence="2">DSM 684</strain>
    </source>
</reference>
<dbReference type="PANTHER" id="PTHR45228:SF5">
    <property type="entry name" value="CYCLIC DI-GMP PHOSPHODIESTERASE VC_1348-RELATED"/>
    <property type="match status" value="1"/>
</dbReference>
<dbReference type="InterPro" id="IPR052020">
    <property type="entry name" value="Cyclic_di-GMP/3'3'-cGAMP_PDE"/>
</dbReference>
<dbReference type="EMBL" id="AAEW02000010">
    <property type="protein sequence ID" value="EAT15506.1"/>
    <property type="molecule type" value="Genomic_DNA"/>
</dbReference>
<evidence type="ECO:0000259" key="1">
    <source>
        <dbReference type="PROSITE" id="PS51832"/>
    </source>
</evidence>
<dbReference type="SUPFAM" id="SSF53850">
    <property type="entry name" value="Periplasmic binding protein-like II"/>
    <property type="match status" value="1"/>
</dbReference>
<dbReference type="CDD" id="cd01007">
    <property type="entry name" value="PBP2_BvgS_HisK_like"/>
    <property type="match status" value="1"/>
</dbReference>
<dbReference type="SMART" id="SM00471">
    <property type="entry name" value="HDc"/>
    <property type="match status" value="1"/>
</dbReference>
<evidence type="ECO:0000313" key="2">
    <source>
        <dbReference type="EMBL" id="EAT15506.1"/>
    </source>
</evidence>
<dbReference type="OrthoDB" id="9769359at2"/>
<dbReference type="Pfam" id="PF13487">
    <property type="entry name" value="HD_5"/>
    <property type="match status" value="1"/>
</dbReference>
<gene>
    <name evidence="2" type="ORF">Dace_1368</name>
</gene>
<dbReference type="PANTHER" id="PTHR45228">
    <property type="entry name" value="CYCLIC DI-GMP PHOSPHODIESTERASE TM_0186-RELATED"/>
    <property type="match status" value="1"/>
</dbReference>
<comment type="caution">
    <text evidence="2">The sequence shown here is derived from an EMBL/GenBank/DDBJ whole genome shotgun (WGS) entry which is preliminary data.</text>
</comment>
<keyword evidence="3" id="KW-1185">Reference proteome</keyword>
<feature type="domain" description="HD-GYP" evidence="1">
    <location>
        <begin position="821"/>
        <end position="1036"/>
    </location>
</feature>
<dbReference type="InterPro" id="IPR001638">
    <property type="entry name" value="Solute-binding_3/MltF_N"/>
</dbReference>
<evidence type="ECO:0000313" key="3">
    <source>
        <dbReference type="Proteomes" id="UP000005695"/>
    </source>
</evidence>
<dbReference type="PROSITE" id="PS51832">
    <property type="entry name" value="HD_GYP"/>
    <property type="match status" value="1"/>
</dbReference>
<dbReference type="SUPFAM" id="SSF109604">
    <property type="entry name" value="HD-domain/PDEase-like"/>
    <property type="match status" value="2"/>
</dbReference>
<dbReference type="Gene3D" id="3.30.450.20">
    <property type="entry name" value="PAS domain"/>
    <property type="match status" value="2"/>
</dbReference>
<accession>Q1JYY8</accession>
<dbReference type="Gene3D" id="1.10.3210.10">
    <property type="entry name" value="Hypothetical protein af1432"/>
    <property type="match status" value="2"/>
</dbReference>
<dbReference type="InterPro" id="IPR003607">
    <property type="entry name" value="HD/PDEase_dom"/>
</dbReference>
<protein>
    <submittedName>
        <fullName evidence="2">Metal dependent phosphohydrolase</fullName>
    </submittedName>
</protein>
<name>Q1JYY8_DESA6</name>
<dbReference type="CDD" id="cd00077">
    <property type="entry name" value="HDc"/>
    <property type="match status" value="2"/>
</dbReference>
<dbReference type="Pfam" id="PF00497">
    <property type="entry name" value="SBP_bac_3"/>
    <property type="match status" value="1"/>
</dbReference>
<dbReference type="GO" id="GO:0016787">
    <property type="term" value="F:hydrolase activity"/>
    <property type="evidence" value="ECO:0007669"/>
    <property type="project" value="UniProtKB-KW"/>
</dbReference>
<dbReference type="RefSeq" id="WP_006000860.1">
    <property type="nucleotide sequence ID" value="NZ_AAEW02000010.1"/>
</dbReference>
<dbReference type="AlphaFoldDB" id="Q1JYY8"/>
<dbReference type="Gene3D" id="3.40.190.10">
    <property type="entry name" value="Periplasmic binding protein-like II"/>
    <property type="match status" value="2"/>
</dbReference>
<proteinExistence type="predicted"/>
<dbReference type="Proteomes" id="UP000005695">
    <property type="component" value="Unassembled WGS sequence"/>
</dbReference>
<organism evidence="2 3">
    <name type="scientific">Desulfuromonas acetoxidans (strain DSM 684 / 11070)</name>
    <dbReference type="NCBI Taxonomy" id="281689"/>
    <lineage>
        <taxon>Bacteria</taxon>
        <taxon>Pseudomonadati</taxon>
        <taxon>Thermodesulfobacteriota</taxon>
        <taxon>Desulfuromonadia</taxon>
        <taxon>Desulfuromonadales</taxon>
        <taxon>Desulfuromonadaceae</taxon>
        <taxon>Desulfuromonas</taxon>
    </lineage>
</organism>
<reference evidence="2" key="1">
    <citation type="submission" date="2006-05" db="EMBL/GenBank/DDBJ databases">
        <title>Annotation of the draft genome assembly of Desulfuromonas acetoxidans DSM 684.</title>
        <authorList>
            <consortium name="US DOE Joint Genome Institute (JGI-ORNL)"/>
            <person name="Larimer F."/>
            <person name="Land M."/>
            <person name="Hauser L."/>
        </authorList>
    </citation>
    <scope>NUCLEOTIDE SEQUENCE [LARGE SCALE GENOMIC DNA]</scope>
    <source>
        <strain evidence="2">DSM 684</strain>
    </source>
</reference>
<sequence>MGKQTHKHKRFRPTIRLTVVTIFVLATVLTAALAVGLQYYFSRSMATRTAINRFDGLAVGAGEFVKAIDRQATQATRLLASYPGLVKDQWIRPQVRSLFAEFMAANPMFYSIYLGFDNNDFYELINLNSNPIVRRQLHALPEDRWVVITVRRDGSERIKSYAYLDWEFQLRSRRSVPSDYNAISRPWFVQAGADHVNKTAPYLFQILQAPGQTYSMRLKGGGAVVAVDISLSSLSGYLAGQRIDGAGDIYLYQKSGEVIASDLGADRRARLPHVEPLALSESEQALVAASGTLKVSNETNWAPIDFAVSGQPNGYSVDYLSLISQLTGLSFEYVNGFSWLELVERFRNQEIDVLQSLFRTEQTQHLGLFSDPYLSLPYSLVTLPDHAPVTHIRQMEGKTLAIPRGWSIIDVIETNFPRITVKEVATSREALEAVSRKKADAGLDFGEILHHIARHYFYTQLQYHDAVQFDPVAFPHELHLAVSADKAGLLSILNKAISAVSDAQKQALAAKWFDDQPRQRQGVVPYEQLVTLAGHPHKQRRLNQFIINGEQVFIYVTPFAQVHRADEYLAIVMPVDAVLQPALERVTWSILFTVVLLLVLLPTPWIFASPIVSPIKDLAKENEKIRLRRYDQLRIPDSHIKEIHDLGVSMKIMAASIRDYEIKQKALMDAFIQLIAQAIDDKSPYTGGHCKRVPELAFMLAEQAEQSRLPSFADFSFESDEQWREFRVGAWLHDCGKITTPEHIVDKGTKLEMIYNRIHEIRTRFEVLWRDAEIRYWQQCQQNPDQQALYRKERDAAHKQLQDDFVFVAGMNVGGEFLDEQKTQRLQQLASVTWTRHFSDRLGLSPVEELRLHGKETPLPCEEPLLADKPEHVISRDHAVHYDSHLGIRMEIPEHKANHGELYNLLVERGTLTTEDRFRINEHIISTIRMLEALPFPQDLARVPRYASTHHETMRGDGYPRRLAGSELSIPERIMALADIFEALTASDRPYHKAKPVSVAIDILYSMVEQEHVDRQVFELFLTSGVYLEYARRFLPSEQIDDVDIRRYLSSSDA</sequence>
<dbReference type="InterPro" id="IPR037522">
    <property type="entry name" value="HD_GYP_dom"/>
</dbReference>
<dbReference type="SMART" id="SM00062">
    <property type="entry name" value="PBPb"/>
    <property type="match status" value="1"/>
</dbReference>